<dbReference type="Pfam" id="PF13332">
    <property type="entry name" value="Fil_haemagg_2"/>
    <property type="match status" value="3"/>
</dbReference>
<dbReference type="InterPro" id="IPR025157">
    <property type="entry name" value="Hemagglutinin_rpt"/>
</dbReference>
<dbReference type="EMBL" id="CABPRY010000008">
    <property type="protein sequence ID" value="VVE27364.1"/>
    <property type="molecule type" value="Genomic_DNA"/>
</dbReference>
<feature type="compositionally biased region" description="Basic and acidic residues" evidence="1">
    <location>
        <begin position="2499"/>
        <end position="2508"/>
    </location>
</feature>
<dbReference type="Gene3D" id="2.160.20.10">
    <property type="entry name" value="Single-stranded right-handed beta-helix, Pectin lyase-like"/>
    <property type="match status" value="1"/>
</dbReference>
<dbReference type="Pfam" id="PF05860">
    <property type="entry name" value="TPS"/>
    <property type="match status" value="1"/>
</dbReference>
<sequence>MNTRCFHLIFSHVQRQWVAVGENVRRGRTPGCGRNSRRHLPGATPAVAPRHHVLHPLRSALVPALLALGFPITAASQIVATPGPHAPGVSTTPNGLPLVNITAPSAAGVSQNQYQQFDVPTQGAILNNSRSIVQTQIGGLVPGNPNLAGAPARIIVNQVTGALPSRLAGYLEVAGQRAEVIVSNPNGLTCDGCGFINTDRGVLTTGLPVFGGTGSLEAFRVTDGRLLITGSGLNASNLAHAALLARAVEVNAAVHAQQLEVIAGLNEIDAATFGVNSSVVSASGAPPFALDVSRLGGMYAGKIRLIGTEAGVGVNVDGHITANQGSLVLNSAGQLQIGGRLSAREDLHATAAGDLSIRGETVADGAMTLRSTRDLVSSGTLRGARDVTLDAGGTWRHTGTVSAGRHLVANAAAVASSGAMAAGANADGTHGETGNLSLSTAGLMQAGGTHSATGDIALIGDALDFTGATSNTLRGLRMHARNGAVTMTRATTQVGGATQIAAQHDVMHDGATLRTSGLVVEASGLSNRGGRLSQWGVSPLRISLSGLLRNREGQIHANGSDFSLTSGHIDNTSGKIEHAGAGDFRVASGGVDNTRGTLATNGALSIDASTWRNDDGTVSAKRSLTAGLLGLVTNTGGLMQSGGLFSLRADTIENRGGRLLALGNADLRLHAETRIDNARLGDTQGQIAGRGDVTLSGASLSNSGTWTAQGSLVANAAGPLLNAGGRIVARHHVTLAVRGLFDNASGSLSAGEALILRADTIGNTRGQMQATSLAVNAQHLDNGVGAIRQTGTGADHSALLSIGGRLQNREGEIHFAAGDANLDATEFDNSVGTVAHAGYGKLSIKGQSLDNREGRVGTNGDLLLRVTSLTNAHGRMTALRRLNANVDASLNNASGRLAGKSVTLEVGETLANRAGSVEAGDALRVKARNVDNAAGALLNSGQAPTTLAVQDKLTNTEGGRIAANADVTVTAGSFDNTGGRLHAGKSLALTTASDLLNAAGYLTAGERLDIVAGGGIVNRAGQMSARDALRIAATGNLDNGLGTFDVSAPYGYLRLSGRQLDNAGGRVANAGTGAVDIVLRERLRNRASAGNAAKSVGSIAGNGAVNVSANGIDNLEGAWIAAGGSLKLTSTRDIDNRFGRLQAHGPLTTTADENITNADGVMHAGKALYVAAGGKLDNTRGSIETAGDPSTGGDEALTLASVTLDNTDGRIVNGTRGDMTLTANAITNALTRPSSANRPDGLLGGNGRVSITTFALMNGPNALISAGADLSLSVRDTLGNGGSLFSGADLGVMWRETQRTRSFENTGTVHARRDASVAVAELAHQAGEIAVNQNLILRTERLRGSARLRAGNDLHVSLPGDFTYGVDHAWQANGSLKLDVGGLLRVHGALGAMKQLTVNAARVVNTAQGRLRAGSVFVTVADDITNDTRIDGDEVSLIGARFTNTGAVIGGRIRFDGASFVNTGERAVLAATQQLDLFVTGNVLNENGATLYSLGTLRVAAGETRDAQGYLTQQTGSFINRSAVLEAGGDVDIATREFVNERSYINIVRAGDAGETQTVRDVWIAGYVALPRESGSRARCAAGTASACEELPTEHTSHSLSVNGEPAMIEETYEETNQFGKVVRQTRLIPNPRNQAFTQWRWGREARAALSAEKLHVVNSPISVTIAKRGVTALDTDKKTFSLEHPIIELYKRNFFSKDYSSRNITQRAVQHFESIADDGNGNWVIQFWPDYDPGEHIRPTVVDQSRQTITGDSEEGVRIFRRGHGIEDGRDTNEYRRRITVRSTTDVLGDVAAPGVITSQGTIRLNVDNGTALNHASTISAGGDLQVRGNGGQITSRSVGLERVERIAQSSDLYWHEKSGNSDSWFTTVDLDVTERRSIVGGLPSLITSNQTTSLRGRDVTIETGTVDGTIIGSRQTDSAVGTSTRVAVDTDTTTVATGTPAGVDPVTAAPATADVSGAIQTLDSVSGGIPDLKLPRSALFKVVTAPDQPYLVETDSRFTDYGVFVSSNYQLELLGVDPAGIERRIGDGFYEAKLVREQVLTLTGRAALGNQEGGGTATADAEFRTLLAQGARAGRDLELRVGIRLTPEQMRALTDDIVWLVRQTVTLPDGSTTTVLVPTVYLAHGKRVVMQPGGALVTGRDVVVEATNDFNNSGQIVGDTSTRVHARDVDNRGVIGGTSGLGSVGQVEVVAERDMRNIGGEIAGKQVNVTAGRDVVVASQTHTSEWVNGSQSGSATTVESQGRIGALDSLVITAGRDLSVNGAEIDAGGDAGLAAGRDISLGAVALNREFGGGSGDNHNYTQVTDQLTATVNTGGNVTVVAGRDASTAGTGIDAGKTVVIAAARDVEIGAAIGSITDSGRVNSDTYAASVDSYEETVRGSQVQGGSGITVAAGQAAAVERLLDERGVTAYVTSGDATTGEVKILGSYLSGGSGDGTPSGAASASTSAKASASTSAKAGKSDVTVVATGDVTIGGVSARYDDTRWSRRTQQGLLSSTTEEHLRESHGTRTTGSTLSGDGVTVAAGRDVTITGSQVVADDDMTIGAKRNVTITSAEDRSNSLSVTEKQTSGVFGSGMGFTIGSRSEKEKQRREQVTQTGSVVGSVTGDVSVQAGNDYRQEGSTVVARDGDVTIAGKRVAIVESEDSEQSVHEREVEQAGLTVAVSSPLLDAAESVGQMGKAVSKVKDPRMKALGVAAGGLAVKNAADTVKNLKDAANVSISVTVGGSKHESRETNDSTTANGSSVRAGGNVTVAATGDGDQSSLLIRGSEIDAGHDAKLTSDGTLDILAAKDTSEHHRRSTGVSGGIGLGISMGTNGMSMGVTAKASASRGKADGKDVTQRNSHISAGGVAEIVSGGDTNIRGGTVVGERVVANVGGDLNIESLQDTSVYASKDQSIGGSATVGLGGASGSINVSHQQVNSDFASVTEQSGIKAGDGGFDVTVKGNTDLTGAIIASTDKAADEDRNRLKTGSLTTRDVENHAEYDAFGISLGGGVSMGFGDNAKVGTDQKGDAQTGANATPGSELPKTGPVSIKPPVVVAAGDSASSTTRSGISAGVIEITDEVSQLERTGKTAKETVAAVNRDVSSDKDGSGTLANKFDKEQIETSFEIMRTLQREVGTFVENRAKEADELKKARDKETDPTKRAELDSQLADAQQWGPGGDYRRIATAIVAAAAGNVTAGMGDMITRGAVNYLQSLGAEKVKAIADELNSETARAALQGIVGCAGAAASGGNCGAGAMGASASVVLNNLLDKAGGKSANDLSAEAKEAHANLVTSVVVGIAAVAGGDATTAATSAKIEVENNYLTEKEARNLDKELSSCKTSGGNCKEVINKYIDTSNKNSKELAEACTGGGVACVTWEELIRASTSVAMDENGLQVRMSDKLKDPGASALLEYLNGKDLKFLNENISTMDRVLSVVSDPTSWPVIVMSAKAFITGPSGKEKLIAAGVTGGASSAIQYGIEKDVNLSDLIGAAVIGSITAGKNFNTTVTWNAVGGYYSAEIRGDDPFIAGLLSGTGASAGYAAGNVIKIPMDKIMNPISKQYEWTPTGFWTITKPPPQHPLPSISGNVADSITSEIMQNKIKNQLQN</sequence>
<dbReference type="Proteomes" id="UP000396788">
    <property type="component" value="Unassembled WGS sequence"/>
</dbReference>
<feature type="domain" description="Filamentous haemagglutinin FhaB/tRNA nuclease CdiA-like TPS" evidence="2">
    <location>
        <begin position="93"/>
        <end position="213"/>
    </location>
</feature>
<evidence type="ECO:0000259" key="2">
    <source>
        <dbReference type="SMART" id="SM00912"/>
    </source>
</evidence>
<evidence type="ECO:0000313" key="3">
    <source>
        <dbReference type="EMBL" id="VVE27364.1"/>
    </source>
</evidence>
<dbReference type="InterPro" id="IPR010069">
    <property type="entry name" value="CdiA_FHA1_rpt"/>
</dbReference>
<proteinExistence type="predicted"/>
<accession>A0A5E4WUU2</accession>
<dbReference type="NCBIfam" id="TIGR01901">
    <property type="entry name" value="adhes_NPXG"/>
    <property type="match status" value="1"/>
</dbReference>
<dbReference type="GO" id="GO:0003824">
    <property type="term" value="F:catalytic activity"/>
    <property type="evidence" value="ECO:0007669"/>
    <property type="project" value="UniProtKB-ARBA"/>
</dbReference>
<gene>
    <name evidence="3" type="ORF">PCE31107_03473</name>
</gene>
<feature type="region of interest" description="Disordered" evidence="1">
    <location>
        <begin position="2724"/>
        <end position="2748"/>
    </location>
</feature>
<feature type="region of interest" description="Disordered" evidence="1">
    <location>
        <begin position="2490"/>
        <end position="2520"/>
    </location>
</feature>
<dbReference type="NCBIfam" id="TIGR01731">
    <property type="entry name" value="fil_hemag_20aa"/>
    <property type="match status" value="21"/>
</dbReference>
<dbReference type="Pfam" id="PF13018">
    <property type="entry name" value="ESPR"/>
    <property type="match status" value="1"/>
</dbReference>
<evidence type="ECO:0000256" key="1">
    <source>
        <dbReference type="SAM" id="MobiDB-lite"/>
    </source>
</evidence>
<dbReference type="SMART" id="SM00912">
    <property type="entry name" value="Haemagg_act"/>
    <property type="match status" value="1"/>
</dbReference>
<dbReference type="RefSeq" id="WP_150610001.1">
    <property type="nucleotide sequence ID" value="NZ_CABPRY010000008.1"/>
</dbReference>
<name>A0A5E4WUU2_9BURK</name>
<evidence type="ECO:0000313" key="4">
    <source>
        <dbReference type="Proteomes" id="UP000396788"/>
    </source>
</evidence>
<dbReference type="InterPro" id="IPR008638">
    <property type="entry name" value="FhaB/CdiA-like_TPS"/>
</dbReference>
<dbReference type="InterPro" id="IPR024973">
    <property type="entry name" value="ESPR"/>
</dbReference>
<reference evidence="3 4" key="1">
    <citation type="submission" date="2019-08" db="EMBL/GenBank/DDBJ databases">
        <authorList>
            <person name="Peeters C."/>
        </authorList>
    </citation>
    <scope>NUCLEOTIDE SEQUENCE [LARGE SCALE GENOMIC DNA]</scope>
    <source>
        <strain evidence="3 4">LMG 31107</strain>
    </source>
</reference>
<dbReference type="SUPFAM" id="SSF51126">
    <property type="entry name" value="Pectin lyase-like"/>
    <property type="match status" value="1"/>
</dbReference>
<organism evidence="3 4">
    <name type="scientific">Pandoraea cepalis</name>
    <dbReference type="NCBI Taxonomy" id="2508294"/>
    <lineage>
        <taxon>Bacteria</taxon>
        <taxon>Pseudomonadati</taxon>
        <taxon>Pseudomonadota</taxon>
        <taxon>Betaproteobacteria</taxon>
        <taxon>Burkholderiales</taxon>
        <taxon>Burkholderiaceae</taxon>
        <taxon>Pandoraea</taxon>
    </lineage>
</organism>
<protein>
    <submittedName>
        <fullName evidence="3">Hemagglutinin-related protein</fullName>
    </submittedName>
</protein>
<dbReference type="InterPro" id="IPR011050">
    <property type="entry name" value="Pectin_lyase_fold/virulence"/>
</dbReference>
<dbReference type="InterPro" id="IPR012334">
    <property type="entry name" value="Pectin_lyas_fold"/>
</dbReference>
<feature type="region of interest" description="Disordered" evidence="1">
    <location>
        <begin position="3002"/>
        <end position="3035"/>
    </location>
</feature>